<feature type="transmembrane region" description="Helical" evidence="1">
    <location>
        <begin position="1362"/>
        <end position="1383"/>
    </location>
</feature>
<organism evidence="3 4">
    <name type="scientific">Blepharisma stoltei</name>
    <dbReference type="NCBI Taxonomy" id="1481888"/>
    <lineage>
        <taxon>Eukaryota</taxon>
        <taxon>Sar</taxon>
        <taxon>Alveolata</taxon>
        <taxon>Ciliophora</taxon>
        <taxon>Postciliodesmatophora</taxon>
        <taxon>Heterotrichea</taxon>
        <taxon>Heterotrichida</taxon>
        <taxon>Blepharismidae</taxon>
        <taxon>Blepharisma</taxon>
    </lineage>
</organism>
<feature type="domain" description="TmcB/TmcC TPR repeats" evidence="2">
    <location>
        <begin position="445"/>
        <end position="548"/>
    </location>
</feature>
<keyword evidence="1" id="KW-0472">Membrane</keyword>
<sequence>MYASSQFNLFENRSILEVNVNQGFFKTWELFLLETFGRIFHPTYNKNIKFQHQIVTEIFINLIIGLQMISITWYSSMDISEWDYYCTFWKVLGYINFCSLCEVLQITDICLYGMILGIGYCILCILLLFLLCFFKKKIHIIILFVLSRLSEFLSTIFYIPCTLMLGLLFKYSLLSYSTVSEFSGKYDASKINLGPGGVFLSIILMCFLFLIAWTYSLFTADIRHFYVNKNFLSKSNTSFDLYFLIFITVECWLFVFFGSYSTLYYQFALFFLSLTVFFSVFYYLPYYNPLENGIKAFLMLSLSTASGSFLFGRLIDNSLITILLNIFLQPLLCYLVIRKTKLNYSLLKFQYKTPDNQFEFERQLRHLLCDPDLPDPFEIVNSFTKSYFNCKFRKNKLFVAWEVNFCLYIIKDERLARIKLTQILAQTASYEGNIQSWRTMKYIDEMSSQNFNDIIYLEYLTDLYRVRRQDEELCYLLIDLWGELSIKTPRFNKLYSLVIQISDEISEIRKVYDVLVTKHKHVQIFDQYISFLENILSESEYANTINTRKIGLQHAFDLKKGDEILLNPYSEKNGIILISANDSSFGLIAYINEKAAQFLRISTSEAIGNGFSQFIPYPYSIGHDWFMKEFFSKCSKTEIIKRNWLFMQNLLGYLFECKFLIRLTALNHCAYILVSMRSRETTRQLAVVTDAGYIYNYSVLFPHYIGAGNQNIRQKYLTDFIPNIHISEMAVCEPYVYYVNGQELVFAHRTIQLRIAFIHVLVVISDENEMQMWKERRDPDQIEYFGTSDAIIDNTVIQKTPSFSISKITKLGKVKFQDLQEIDSDSKNSDLLNQENDSKKHLLEDSLKYLNETDVLLEEERADSVLQKGSQNSSSSHSQIAITQKLVNSTTRYIKIFEQILFISILTTISMNIGILIYTYQDANHASELSLYAHFGELWYRFSSMSDNVRTLWLEQNYGVFNISRDLGILNDTINMLIYIQGELLNDLPEWDYCAASKIVSESKIGVWNLQGSPHLEFFNLYDTVQLFISAGQAIISKINKKEPIIGEARFIMINSLGYSYAAIGNTFNSLVTCEVDRVDTIGVKISIFSYIGIAIVGLFNIALIYYVLLINKTYDNFWNFVRKLSSLSYVDLRAACIDRLSTIHGIDYDLLDDAIHFRSLGHENKILKSKIYKKYLYNLLIFFIIGCWYFLFTKYYLYDNCRKSMINRPYLLQNFAYKRVALSRLSLFSIDTFVRQYANWFPISYDFGNSWYENHEASLVLDEENIKSRISIFKELMSEGLKKRIFKGVDSDNQILSFGTLTASNVFYFDSVDIAAVTGQKSIEDVEEFIRGIYQLQTEMGVNFDMANHDSKNLIDLQLSYIVNTAIGFSITLLMLFFAYYYPLLRHEKIALEKLQVMTALIPRSNNNLKGLTI</sequence>
<feature type="transmembrane region" description="Helical" evidence="1">
    <location>
        <begin position="296"/>
        <end position="312"/>
    </location>
</feature>
<feature type="transmembrane region" description="Helical" evidence="1">
    <location>
        <begin position="196"/>
        <end position="218"/>
    </location>
</feature>
<proteinExistence type="predicted"/>
<feature type="transmembrane region" description="Helical" evidence="1">
    <location>
        <begin position="1176"/>
        <end position="1199"/>
    </location>
</feature>
<accession>A0AAU9JM16</accession>
<evidence type="ECO:0000259" key="2">
    <source>
        <dbReference type="Pfam" id="PF25474"/>
    </source>
</evidence>
<keyword evidence="1" id="KW-0812">Transmembrane</keyword>
<name>A0AAU9JM16_9CILI</name>
<feature type="transmembrane region" description="Helical" evidence="1">
    <location>
        <begin position="54"/>
        <end position="74"/>
    </location>
</feature>
<dbReference type="Proteomes" id="UP001162131">
    <property type="component" value="Unassembled WGS sequence"/>
</dbReference>
<dbReference type="EMBL" id="CAJZBQ010000038">
    <property type="protein sequence ID" value="CAG9325535.1"/>
    <property type="molecule type" value="Genomic_DNA"/>
</dbReference>
<dbReference type="PANTHER" id="PTHR31600">
    <property type="entry name" value="TINY MACROCYSTS PROTEIN B-RELATED"/>
    <property type="match status" value="1"/>
</dbReference>
<protein>
    <recommendedName>
        <fullName evidence="2">TmcB/TmcC TPR repeats domain-containing protein</fullName>
    </recommendedName>
</protein>
<feature type="transmembrane region" description="Helical" evidence="1">
    <location>
        <begin position="155"/>
        <end position="176"/>
    </location>
</feature>
<comment type="caution">
    <text evidence="3">The sequence shown here is derived from an EMBL/GenBank/DDBJ whole genome shotgun (WGS) entry which is preliminary data.</text>
</comment>
<feature type="transmembrane region" description="Helical" evidence="1">
    <location>
        <begin position="239"/>
        <end position="257"/>
    </location>
</feature>
<feature type="transmembrane region" description="Helical" evidence="1">
    <location>
        <begin position="111"/>
        <end position="134"/>
    </location>
</feature>
<gene>
    <name evidence="3" type="ORF">BSTOLATCC_MIC38787</name>
</gene>
<keyword evidence="1" id="KW-1133">Transmembrane helix</keyword>
<feature type="transmembrane region" description="Helical" evidence="1">
    <location>
        <begin position="900"/>
        <end position="920"/>
    </location>
</feature>
<feature type="transmembrane region" description="Helical" evidence="1">
    <location>
        <begin position="1088"/>
        <end position="1109"/>
    </location>
</feature>
<evidence type="ECO:0000313" key="3">
    <source>
        <dbReference type="EMBL" id="CAG9325535.1"/>
    </source>
</evidence>
<dbReference type="InterPro" id="IPR057352">
    <property type="entry name" value="TPR_TmcB/C"/>
</dbReference>
<keyword evidence="4" id="KW-1185">Reference proteome</keyword>
<evidence type="ECO:0000313" key="4">
    <source>
        <dbReference type="Proteomes" id="UP001162131"/>
    </source>
</evidence>
<reference evidence="3" key="1">
    <citation type="submission" date="2021-09" db="EMBL/GenBank/DDBJ databases">
        <authorList>
            <consortium name="AG Swart"/>
            <person name="Singh M."/>
            <person name="Singh A."/>
            <person name="Seah K."/>
            <person name="Emmerich C."/>
        </authorList>
    </citation>
    <scope>NUCLEOTIDE SEQUENCE</scope>
    <source>
        <strain evidence="3">ATCC30299</strain>
    </source>
</reference>
<feature type="transmembrane region" description="Helical" evidence="1">
    <location>
        <begin position="263"/>
        <end position="284"/>
    </location>
</feature>
<evidence type="ECO:0000256" key="1">
    <source>
        <dbReference type="SAM" id="Phobius"/>
    </source>
</evidence>
<dbReference type="InterPro" id="IPR052994">
    <property type="entry name" value="Tiny_macrocysts_regulators"/>
</dbReference>
<dbReference type="PANTHER" id="PTHR31600:SF2">
    <property type="entry name" value="GAMETE ENRICHED GENE 10 PROTEIN-RELATED"/>
    <property type="match status" value="1"/>
</dbReference>
<dbReference type="Pfam" id="PF25474">
    <property type="entry name" value="TPR_TmcB"/>
    <property type="match status" value="1"/>
</dbReference>